<protein>
    <submittedName>
        <fullName evidence="1">Uncharacterized protein</fullName>
    </submittedName>
</protein>
<dbReference type="PATRIC" id="fig|992035.3.peg.1057"/>
<organism evidence="1 2">
    <name type="scientific">Helicobacter pylori Hp A-11</name>
    <dbReference type="NCBI Taxonomy" id="992035"/>
    <lineage>
        <taxon>Bacteria</taxon>
        <taxon>Pseudomonadati</taxon>
        <taxon>Campylobacterota</taxon>
        <taxon>Epsilonproteobacteria</taxon>
        <taxon>Campylobacterales</taxon>
        <taxon>Helicobacteraceae</taxon>
        <taxon>Helicobacter</taxon>
    </lineage>
</organism>
<sequence>MRLKFWFKKASHKGFKKTLYLFKIPPIKNIKKFLFFSQSFLSTFALIGIFDKKVINII</sequence>
<dbReference type="AlphaFoldDB" id="N4TL47"/>
<dbReference type="EMBL" id="AOTW01000001">
    <property type="protein sequence ID" value="ENH59932.1"/>
    <property type="molecule type" value="Genomic_DNA"/>
</dbReference>
<dbReference type="Proteomes" id="UP000012243">
    <property type="component" value="Unassembled WGS sequence"/>
</dbReference>
<evidence type="ECO:0000313" key="1">
    <source>
        <dbReference type="EMBL" id="ENH59932.1"/>
    </source>
</evidence>
<evidence type="ECO:0000313" key="2">
    <source>
        <dbReference type="Proteomes" id="UP000012243"/>
    </source>
</evidence>
<name>N4TL47_HELPX</name>
<proteinExistence type="predicted"/>
<accession>N4TL47</accession>
<reference evidence="1 2" key="1">
    <citation type="submission" date="2013-02" db="EMBL/GenBank/DDBJ databases">
        <title>Comparative Sequence Analysis of H. pylori Isolates.</title>
        <authorList>
            <person name="Blanchard T.G."/>
            <person name="Czinn S.J."/>
            <person name="McCracken C.M."/>
            <person name="Abolude K.A."/>
            <person name="Shefchek K.S."/>
            <person name="Maroo A.M."/>
            <person name="Santana-Cruz I.S."/>
            <person name="Tallon L.J."/>
            <person name="Ficke F.W.F."/>
        </authorList>
    </citation>
    <scope>NUCLEOTIDE SEQUENCE [LARGE SCALE GENOMIC DNA]</scope>
    <source>
        <strain evidence="1 2">Hp A-11</strain>
    </source>
</reference>
<comment type="caution">
    <text evidence="1">The sequence shown here is derived from an EMBL/GenBank/DDBJ whole genome shotgun (WGS) entry which is preliminary data.</text>
</comment>
<gene>
    <name evidence="1" type="ORF">HPHPA11_1078</name>
</gene>